<dbReference type="OrthoDB" id="9794455at2"/>
<evidence type="ECO:0000256" key="7">
    <source>
        <dbReference type="PIRSR" id="PIRSR601952-1"/>
    </source>
</evidence>
<evidence type="ECO:0000256" key="9">
    <source>
        <dbReference type="RuleBase" id="RU003946"/>
    </source>
</evidence>
<comment type="similarity">
    <text evidence="1 9">Belongs to the alkaline phosphatase family.</text>
</comment>
<feature type="binding site" evidence="8">
    <location>
        <position position="146"/>
    </location>
    <ligand>
        <name>Mg(2+)</name>
        <dbReference type="ChEBI" id="CHEBI:18420"/>
    </ligand>
</feature>
<evidence type="ECO:0000256" key="3">
    <source>
        <dbReference type="ARBA" id="ARBA00022723"/>
    </source>
</evidence>
<evidence type="ECO:0000313" key="13">
    <source>
        <dbReference type="Proteomes" id="UP000029518"/>
    </source>
</evidence>
<dbReference type="KEGG" id="pbd:PBOR_33085"/>
<feature type="signal peptide" evidence="11">
    <location>
        <begin position="1"/>
        <end position="38"/>
    </location>
</feature>
<dbReference type="PANTHER" id="PTHR11596">
    <property type="entry name" value="ALKALINE PHOSPHATASE"/>
    <property type="match status" value="1"/>
</dbReference>
<dbReference type="CDD" id="cd16012">
    <property type="entry name" value="ALP"/>
    <property type="match status" value="1"/>
</dbReference>
<evidence type="ECO:0000256" key="6">
    <source>
        <dbReference type="ARBA" id="ARBA00022842"/>
    </source>
</evidence>
<dbReference type="AlphaFoldDB" id="A0A089LI30"/>
<keyword evidence="2" id="KW-0597">Phosphoprotein</keyword>
<keyword evidence="3 8" id="KW-0479">Metal-binding</keyword>
<feature type="region of interest" description="Disordered" evidence="10">
    <location>
        <begin position="189"/>
        <end position="213"/>
    </location>
</feature>
<dbReference type="HOGENOM" id="CLU_008539_6_2_9"/>
<feature type="chain" id="PRO_5001846485" evidence="11">
    <location>
        <begin position="39"/>
        <end position="423"/>
    </location>
</feature>
<dbReference type="InterPro" id="IPR018299">
    <property type="entry name" value="Alkaline_phosphatase_AS"/>
</dbReference>
<feature type="binding site" evidence="8">
    <location>
        <position position="338"/>
    </location>
    <ligand>
        <name>Zn(2+)</name>
        <dbReference type="ChEBI" id="CHEBI:29105"/>
        <label>2</label>
    </ligand>
</feature>
<keyword evidence="5 8" id="KW-0862">Zinc</keyword>
<evidence type="ECO:0000256" key="11">
    <source>
        <dbReference type="SAM" id="SignalP"/>
    </source>
</evidence>
<dbReference type="InterPro" id="IPR001952">
    <property type="entry name" value="Alkaline_phosphatase"/>
</dbReference>
<dbReference type="InterPro" id="IPR017850">
    <property type="entry name" value="Alkaline_phosphatase_core_sf"/>
</dbReference>
<feature type="binding site" evidence="8">
    <location>
        <position position="290"/>
    </location>
    <ligand>
        <name>Mg(2+)</name>
        <dbReference type="ChEBI" id="CHEBI:18420"/>
    </ligand>
</feature>
<name>A0A089LI30_PAEBO</name>
<feature type="active site" description="Phosphoserine intermediate" evidence="7">
    <location>
        <position position="95"/>
    </location>
</feature>
<evidence type="ECO:0000313" key="12">
    <source>
        <dbReference type="EMBL" id="AIQ61196.1"/>
    </source>
</evidence>
<reference evidence="12" key="1">
    <citation type="submission" date="2014-08" db="EMBL/GenBank/DDBJ databases">
        <title>Comparative genomics of the Paenibacillus odorifer group.</title>
        <authorList>
            <person name="den Bakker H.C."/>
            <person name="Tsai Y.-C.Y.-C."/>
            <person name="Martin N."/>
            <person name="Korlach J."/>
            <person name="Wiedmann M."/>
        </authorList>
    </citation>
    <scope>NUCLEOTIDE SEQUENCE [LARGE SCALE GENOMIC DNA]</scope>
    <source>
        <strain evidence="12">DSM 13188</strain>
    </source>
</reference>
<dbReference type="PROSITE" id="PS00123">
    <property type="entry name" value="ALKALINE_PHOSPHATASE"/>
    <property type="match status" value="1"/>
</dbReference>
<dbReference type="GO" id="GO:0046872">
    <property type="term" value="F:metal ion binding"/>
    <property type="evidence" value="ECO:0007669"/>
    <property type="project" value="UniProtKB-KW"/>
</dbReference>
<feature type="binding site" evidence="8">
    <location>
        <position position="337"/>
    </location>
    <ligand>
        <name>Zn(2+)</name>
        <dbReference type="ChEBI" id="CHEBI:29105"/>
        <label>2</label>
    </ligand>
</feature>
<evidence type="ECO:0000256" key="10">
    <source>
        <dbReference type="SAM" id="MobiDB-lite"/>
    </source>
</evidence>
<dbReference type="EMBL" id="CP009285">
    <property type="protein sequence ID" value="AIQ61196.1"/>
    <property type="molecule type" value="Genomic_DNA"/>
</dbReference>
<evidence type="ECO:0000256" key="2">
    <source>
        <dbReference type="ARBA" id="ARBA00022553"/>
    </source>
</evidence>
<dbReference type="RefSeq" id="WP_042217954.1">
    <property type="nucleotide sequence ID" value="NZ_CP009285.1"/>
</dbReference>
<accession>A0A089LI30</accession>
<evidence type="ECO:0000256" key="1">
    <source>
        <dbReference type="ARBA" id="ARBA00005984"/>
    </source>
</evidence>
<comment type="cofactor">
    <cofactor evidence="8">
        <name>Zn(2+)</name>
        <dbReference type="ChEBI" id="CHEBI:29105"/>
    </cofactor>
    <text evidence="8">Binds 2 Zn(2+) ions.</text>
</comment>
<feature type="binding site" evidence="8">
    <location>
        <position position="52"/>
    </location>
    <ligand>
        <name>Mg(2+)</name>
        <dbReference type="ChEBI" id="CHEBI:18420"/>
    </ligand>
</feature>
<keyword evidence="13" id="KW-1185">Reference proteome</keyword>
<sequence>MKSAKKYGVKTAFAVTAATALLVSGVITTGSSSNQADAATSKTKNVILFVGDGMGTAQRNAIRLATVGEKGNLAMDSMPYVGLIHTSSTIPVTDSAASATAYASGVKTYNGAIGMDAEKKSVATIMEYAKKAGKSTGVVTTSQVTDATGAAFGAHVEDRSKQSDIALQLLTKSKVDVLLGGGEDFWYPAGQPGKFPDEPAEDPSEKSKGTQGNLVEKAKQLGYSYVSTKTDLQKAKGSKLLGLFANEEMFQQNEEGKGDIYKPVVSLAEMTKKAIDTLDANSKGFFLMVEEEGTDEFAHKNNAKMTIKSGQELDKSVQVAKDYAKKNPDTLVLVLADHETGGFSIEAVDAEDESGDAISQEDGPFAIANSKLNFVVDWTTSGHTAVDIPVTAMGKNAQLFTGIYENTLIFDKLLQSMGLNAAK</sequence>
<dbReference type="PRINTS" id="PR00113">
    <property type="entry name" value="ALKPHPHTASE"/>
</dbReference>
<evidence type="ECO:0000256" key="5">
    <source>
        <dbReference type="ARBA" id="ARBA00022833"/>
    </source>
</evidence>
<dbReference type="GO" id="GO:0004035">
    <property type="term" value="F:alkaline phosphatase activity"/>
    <property type="evidence" value="ECO:0007669"/>
    <property type="project" value="TreeGrafter"/>
</dbReference>
<feature type="binding site" evidence="8">
    <location>
        <position position="383"/>
    </location>
    <ligand>
        <name>Zn(2+)</name>
        <dbReference type="ChEBI" id="CHEBI:29105"/>
        <label>2</label>
    </ligand>
</feature>
<keyword evidence="4" id="KW-0378">Hydrolase</keyword>
<evidence type="ECO:0000256" key="8">
    <source>
        <dbReference type="PIRSR" id="PIRSR601952-2"/>
    </source>
</evidence>
<protein>
    <submittedName>
        <fullName evidence="12">Alkaline phosphatase</fullName>
    </submittedName>
</protein>
<dbReference type="SMART" id="SM00098">
    <property type="entry name" value="alkPPc"/>
    <property type="match status" value="1"/>
</dbReference>
<comment type="cofactor">
    <cofactor evidence="8">
        <name>Mg(2+)</name>
        <dbReference type="ChEBI" id="CHEBI:18420"/>
    </cofactor>
    <text evidence="8">Binds 1 Mg(2+) ion.</text>
</comment>
<feature type="binding site" evidence="8">
    <location>
        <position position="148"/>
    </location>
    <ligand>
        <name>Mg(2+)</name>
        <dbReference type="ChEBI" id="CHEBI:18420"/>
    </ligand>
</feature>
<dbReference type="Pfam" id="PF00245">
    <property type="entry name" value="Alk_phosphatase"/>
    <property type="match status" value="1"/>
</dbReference>
<dbReference type="Gene3D" id="3.40.720.10">
    <property type="entry name" value="Alkaline Phosphatase, subunit A"/>
    <property type="match status" value="1"/>
</dbReference>
<dbReference type="SUPFAM" id="SSF53649">
    <property type="entry name" value="Alkaline phosphatase-like"/>
    <property type="match status" value="1"/>
</dbReference>
<evidence type="ECO:0000256" key="4">
    <source>
        <dbReference type="ARBA" id="ARBA00022801"/>
    </source>
</evidence>
<dbReference type="PANTHER" id="PTHR11596:SF5">
    <property type="entry name" value="ALKALINE PHOSPHATASE"/>
    <property type="match status" value="1"/>
</dbReference>
<feature type="binding site" evidence="8">
    <location>
        <position position="299"/>
    </location>
    <ligand>
        <name>Zn(2+)</name>
        <dbReference type="ChEBI" id="CHEBI:29105"/>
        <label>2</label>
    </ligand>
</feature>
<keyword evidence="6 8" id="KW-0460">Magnesium</keyword>
<feature type="binding site" evidence="8">
    <location>
        <position position="295"/>
    </location>
    <ligand>
        <name>Zn(2+)</name>
        <dbReference type="ChEBI" id="CHEBI:29105"/>
        <label>2</label>
    </ligand>
</feature>
<proteinExistence type="inferred from homology"/>
<dbReference type="Proteomes" id="UP000029518">
    <property type="component" value="Chromosome"/>
</dbReference>
<keyword evidence="11" id="KW-0732">Signal</keyword>
<feature type="binding site" evidence="8">
    <location>
        <position position="52"/>
    </location>
    <ligand>
        <name>Zn(2+)</name>
        <dbReference type="ChEBI" id="CHEBI:29105"/>
        <label>2</label>
    </ligand>
</feature>
<organism evidence="12 13">
    <name type="scientific">Paenibacillus borealis</name>
    <dbReference type="NCBI Taxonomy" id="160799"/>
    <lineage>
        <taxon>Bacteria</taxon>
        <taxon>Bacillati</taxon>
        <taxon>Bacillota</taxon>
        <taxon>Bacilli</taxon>
        <taxon>Bacillales</taxon>
        <taxon>Paenibacillaceae</taxon>
        <taxon>Paenibacillus</taxon>
    </lineage>
</organism>
<gene>
    <name evidence="12" type="ORF">PBOR_33085</name>
</gene>